<evidence type="ECO:0000256" key="1">
    <source>
        <dbReference type="ARBA" id="ARBA00022737"/>
    </source>
</evidence>
<evidence type="ECO:0000313" key="3">
    <source>
        <dbReference type="EMBL" id="KAG6436696.1"/>
    </source>
</evidence>
<dbReference type="FunFam" id="1.25.40.10:FF:000090">
    <property type="entry name" value="Pentatricopeptide repeat-containing protein, chloroplastic"/>
    <property type="match status" value="1"/>
</dbReference>
<gene>
    <name evidence="3" type="ORF">SASPL_101598</name>
</gene>
<dbReference type="EMBL" id="PNBA02000001">
    <property type="protein sequence ID" value="KAG6436696.1"/>
    <property type="molecule type" value="Genomic_DNA"/>
</dbReference>
<feature type="repeat" description="PPR" evidence="2">
    <location>
        <begin position="225"/>
        <end position="259"/>
    </location>
</feature>
<evidence type="ECO:0000313" key="4">
    <source>
        <dbReference type="Proteomes" id="UP000298416"/>
    </source>
</evidence>
<comment type="caution">
    <text evidence="3">The sequence shown here is derived from an EMBL/GenBank/DDBJ whole genome shotgun (WGS) entry which is preliminary data.</text>
</comment>
<dbReference type="NCBIfam" id="TIGR00756">
    <property type="entry name" value="PPR"/>
    <property type="match status" value="4"/>
</dbReference>
<dbReference type="AlphaFoldDB" id="A0A8X8YUU6"/>
<dbReference type="Proteomes" id="UP000298416">
    <property type="component" value="Unassembled WGS sequence"/>
</dbReference>
<dbReference type="InterPro" id="IPR011990">
    <property type="entry name" value="TPR-like_helical_dom_sf"/>
</dbReference>
<dbReference type="InterPro" id="IPR002885">
    <property type="entry name" value="PPR_rpt"/>
</dbReference>
<dbReference type="PANTHER" id="PTHR47926">
    <property type="entry name" value="PENTATRICOPEPTIDE REPEAT-CONTAINING PROTEIN"/>
    <property type="match status" value="1"/>
</dbReference>
<feature type="repeat" description="PPR" evidence="2">
    <location>
        <begin position="325"/>
        <end position="359"/>
    </location>
</feature>
<dbReference type="InterPro" id="IPR046848">
    <property type="entry name" value="E_motif"/>
</dbReference>
<protein>
    <submittedName>
        <fullName evidence="3">Uncharacterized protein</fullName>
    </submittedName>
</protein>
<dbReference type="PANTHER" id="PTHR47926:SF394">
    <property type="entry name" value="REPEAT-LIKE SUPERFAMILY PROTEIN, PUTATIVE-RELATED"/>
    <property type="match status" value="1"/>
</dbReference>
<keyword evidence="1" id="KW-0677">Repeat</keyword>
<dbReference type="InterPro" id="IPR046960">
    <property type="entry name" value="PPR_At4g14850-like_plant"/>
</dbReference>
<dbReference type="Pfam" id="PF13041">
    <property type="entry name" value="PPR_2"/>
    <property type="match status" value="1"/>
</dbReference>
<reference evidence="3" key="2">
    <citation type="submission" date="2020-08" db="EMBL/GenBank/DDBJ databases">
        <title>Plant Genome Project.</title>
        <authorList>
            <person name="Zhang R.-G."/>
        </authorList>
    </citation>
    <scope>NUCLEOTIDE SEQUENCE</scope>
    <source>
        <strain evidence="3">Huo1</strain>
        <tissue evidence="3">Leaf</tissue>
    </source>
</reference>
<dbReference type="Pfam" id="PF20431">
    <property type="entry name" value="E_motif"/>
    <property type="match status" value="1"/>
</dbReference>
<accession>A0A8X8YUU6</accession>
<dbReference type="Gene3D" id="1.25.40.10">
    <property type="entry name" value="Tetratricopeptide repeat domain"/>
    <property type="match status" value="3"/>
</dbReference>
<reference evidence="3" key="1">
    <citation type="submission" date="2018-01" db="EMBL/GenBank/DDBJ databases">
        <authorList>
            <person name="Mao J.F."/>
        </authorList>
    </citation>
    <scope>NUCLEOTIDE SEQUENCE</scope>
    <source>
        <strain evidence="3">Huo1</strain>
        <tissue evidence="3">Leaf</tissue>
    </source>
</reference>
<dbReference type="PROSITE" id="PS51375">
    <property type="entry name" value="PPR"/>
    <property type="match status" value="3"/>
</dbReference>
<dbReference type="GO" id="GO:0009451">
    <property type="term" value="P:RNA modification"/>
    <property type="evidence" value="ECO:0007669"/>
    <property type="project" value="InterPro"/>
</dbReference>
<keyword evidence="4" id="KW-1185">Reference proteome</keyword>
<sequence length="538" mass="58993">MFSAPFNTLHFSSNSTPSPALSEKLYSSSTPSTTSTACNAILCALLHVSLFSQAIHFFNHIVSTLAFVPDNYTCPLIFTACSSLSSLEDARNVHQLISAAAGFHPNAYTKCALVDMFAKCGSLEDARKVFGEMPHRDRDLACWTAMICGTIRLGHAGRVLSLFTDMMRAGGGLRPDMSLVAVDLPSCGRLQAAHTGMALQGLALKSGSYDDLFAHTVFRRMPCRDDVSWGTLIAGYSCNAEYHICIEVYAQMMSLGIFPSAVAVASVLPAIGKLGLAEEGRGMHGLILKRGVWSDWDVVIWNSAISSVEDHNLGLNIFRKMAERDIVSYNTIISSYGFHGHARQALLLFDEMKSLAMRPSGATFVGLLSACSHAGLVDEGRSLYHSMVVDYGIRPNVEHYSCMVDLLGRAGRIGDACDIVRAMPEEPNASVLGCLLAACRLHNVDLIGEDILQDKLDDSGYHILISNMYASRKRWRDASRVRALIKEKGLRKKPGKSWTQIGHHTHVFDDGDSTHSEFGIIQETLKILFSEMRKGYHF</sequence>
<organism evidence="3">
    <name type="scientific">Salvia splendens</name>
    <name type="common">Scarlet sage</name>
    <dbReference type="NCBI Taxonomy" id="180675"/>
    <lineage>
        <taxon>Eukaryota</taxon>
        <taxon>Viridiplantae</taxon>
        <taxon>Streptophyta</taxon>
        <taxon>Embryophyta</taxon>
        <taxon>Tracheophyta</taxon>
        <taxon>Spermatophyta</taxon>
        <taxon>Magnoliopsida</taxon>
        <taxon>eudicotyledons</taxon>
        <taxon>Gunneridae</taxon>
        <taxon>Pentapetalae</taxon>
        <taxon>asterids</taxon>
        <taxon>lamiids</taxon>
        <taxon>Lamiales</taxon>
        <taxon>Lamiaceae</taxon>
        <taxon>Nepetoideae</taxon>
        <taxon>Mentheae</taxon>
        <taxon>Salviinae</taxon>
        <taxon>Salvia</taxon>
        <taxon>Salvia subgen. Calosphace</taxon>
        <taxon>core Calosphace</taxon>
    </lineage>
</organism>
<dbReference type="Pfam" id="PF01535">
    <property type="entry name" value="PPR"/>
    <property type="match status" value="4"/>
</dbReference>
<evidence type="ECO:0000256" key="2">
    <source>
        <dbReference type="PROSITE-ProRule" id="PRU00708"/>
    </source>
</evidence>
<name>A0A8X8YUU6_SALSN</name>
<feature type="repeat" description="PPR" evidence="2">
    <location>
        <begin position="106"/>
        <end position="140"/>
    </location>
</feature>
<proteinExistence type="predicted"/>
<dbReference type="GO" id="GO:0003723">
    <property type="term" value="F:RNA binding"/>
    <property type="evidence" value="ECO:0007669"/>
    <property type="project" value="InterPro"/>
</dbReference>